<dbReference type="EMBL" id="MN740445">
    <property type="protein sequence ID" value="QHU26839.1"/>
    <property type="molecule type" value="Genomic_DNA"/>
</dbReference>
<feature type="compositionally biased region" description="Basic residues" evidence="1">
    <location>
        <begin position="123"/>
        <end position="136"/>
    </location>
</feature>
<keyword evidence="2" id="KW-1133">Transmembrane helix</keyword>
<protein>
    <submittedName>
        <fullName evidence="3">Uncharacterized protein</fullName>
    </submittedName>
</protein>
<keyword evidence="2" id="KW-0472">Membrane</keyword>
<feature type="compositionally biased region" description="Polar residues" evidence="1">
    <location>
        <begin position="44"/>
        <end position="67"/>
    </location>
</feature>
<accession>A0A6C0L7C0</accession>
<keyword evidence="2" id="KW-0812">Transmembrane</keyword>
<evidence type="ECO:0000256" key="2">
    <source>
        <dbReference type="SAM" id="Phobius"/>
    </source>
</evidence>
<feature type="transmembrane region" description="Helical" evidence="2">
    <location>
        <begin position="13"/>
        <end position="31"/>
    </location>
</feature>
<evidence type="ECO:0000313" key="3">
    <source>
        <dbReference type="EMBL" id="QHU26839.1"/>
    </source>
</evidence>
<dbReference type="AlphaFoldDB" id="A0A6C0L7C0"/>
<organism evidence="3">
    <name type="scientific">viral metagenome</name>
    <dbReference type="NCBI Taxonomy" id="1070528"/>
    <lineage>
        <taxon>unclassified sequences</taxon>
        <taxon>metagenomes</taxon>
        <taxon>organismal metagenomes</taxon>
    </lineage>
</organism>
<name>A0A6C0L7C0_9ZZZZ</name>
<proteinExistence type="predicted"/>
<evidence type="ECO:0000256" key="1">
    <source>
        <dbReference type="SAM" id="MobiDB-lite"/>
    </source>
</evidence>
<sequence length="136" mass="14426">MIDTNAPNDTIPFVAYGLIGITSLVLAYATLMDVDTFKQEGQEESATSMLPSPFSSTPTSGEQSDSTPVADEVLGQPSDALSVSSAEPVPGVPIMPVSPLVPSNPLEPMSTPPPPEEEVKQMGGKKRKNKSTRKRR</sequence>
<feature type="region of interest" description="Disordered" evidence="1">
    <location>
        <begin position="39"/>
        <end position="136"/>
    </location>
</feature>
<reference evidence="3" key="1">
    <citation type="journal article" date="2020" name="Nature">
        <title>Giant virus diversity and host interactions through global metagenomics.</title>
        <authorList>
            <person name="Schulz F."/>
            <person name="Roux S."/>
            <person name="Paez-Espino D."/>
            <person name="Jungbluth S."/>
            <person name="Walsh D.A."/>
            <person name="Denef V.J."/>
            <person name="McMahon K.D."/>
            <person name="Konstantinidis K.T."/>
            <person name="Eloe-Fadrosh E.A."/>
            <person name="Kyrpides N.C."/>
            <person name="Woyke T."/>
        </authorList>
    </citation>
    <scope>NUCLEOTIDE SEQUENCE</scope>
    <source>
        <strain evidence="3">GVMAG-M-3300027759-42</strain>
    </source>
</reference>